<keyword evidence="7" id="KW-0032">Aminotransferase</keyword>
<keyword evidence="8" id="KW-1185">Reference proteome</keyword>
<keyword evidence="7" id="KW-0808">Transferase</keyword>
<proteinExistence type="inferred from homology"/>
<dbReference type="InterPro" id="IPR024169">
    <property type="entry name" value="SP_NH2Trfase/AEP_transaminase"/>
</dbReference>
<evidence type="ECO:0000313" key="7">
    <source>
        <dbReference type="EMBL" id="TQV70809.1"/>
    </source>
</evidence>
<dbReference type="Pfam" id="PF00266">
    <property type="entry name" value="Aminotran_5"/>
    <property type="match status" value="1"/>
</dbReference>
<dbReference type="InterPro" id="IPR015424">
    <property type="entry name" value="PyrdxlP-dep_Trfase"/>
</dbReference>
<evidence type="ECO:0000256" key="2">
    <source>
        <dbReference type="ARBA" id="ARBA00009236"/>
    </source>
</evidence>
<comment type="similarity">
    <text evidence="2">Belongs to the class-V pyridoxal-phosphate-dependent aminotransferase family.</text>
</comment>
<sequence length="394" mass="42580">MTIQSGRNFLHTPGPTNIPDRVLRAMVRPAVDLNDADFMAMALSCFGDLQKVFETESNVYIYSANGHGAWEAALVNVLSAGDCVLVPETGHFSFNWSVMAESLGLEVDYVETDWRRAIDPDMIAQRLRADSGHRIKAVLMVHTDTATSVTSSIPAIRKALNDTGHPALLLVDTIAALATVPFKFDEWGIDVAVAASQKGLMQPPGLAFNAVSQKALQMSEKATLPRNYWDWRRRHGREFYSHFCGTAPVHQLFALREALDMVHEEGMEAIIARHQSLAGAVRSAVEVWCEGGALSFNVTAAEERANSVTTILVDEAYNATALRETCSSRFNVSLGAGYGRLQGRAFRIGHMGYLNEPMILGAIASVETCLAVCGIPHGAGGTQAAIASLSESGS</sequence>
<dbReference type="FunFam" id="3.40.640.10:FF:000054">
    <property type="entry name" value="Serine--glyoxylate aminotransferase"/>
    <property type="match status" value="1"/>
</dbReference>
<comment type="caution">
    <text evidence="7">The sequence shown here is derived from an EMBL/GenBank/DDBJ whole genome shotgun (WGS) entry which is preliminary data.</text>
</comment>
<dbReference type="InterPro" id="IPR015421">
    <property type="entry name" value="PyrdxlP-dep_Trfase_major"/>
</dbReference>
<dbReference type="Proteomes" id="UP000315252">
    <property type="component" value="Unassembled WGS sequence"/>
</dbReference>
<evidence type="ECO:0000256" key="3">
    <source>
        <dbReference type="ARBA" id="ARBA00022898"/>
    </source>
</evidence>
<dbReference type="Gene3D" id="3.90.1150.10">
    <property type="entry name" value="Aspartate Aminotransferase, domain 1"/>
    <property type="match status" value="1"/>
</dbReference>
<dbReference type="EMBL" id="VHSH01000015">
    <property type="protein sequence ID" value="TQV70809.1"/>
    <property type="molecule type" value="Genomic_DNA"/>
</dbReference>
<reference evidence="7 8" key="1">
    <citation type="submission" date="2019-06" db="EMBL/GenBank/DDBJ databases">
        <title>Whole genome sequence for Rhodospirillaceae sp. R148.</title>
        <authorList>
            <person name="Wang G."/>
        </authorList>
    </citation>
    <scope>NUCLEOTIDE SEQUENCE [LARGE SCALE GENOMIC DNA]</scope>
    <source>
        <strain evidence="7 8">R148</strain>
    </source>
</reference>
<dbReference type="PANTHER" id="PTHR21152">
    <property type="entry name" value="AMINOTRANSFERASE CLASS V"/>
    <property type="match status" value="1"/>
</dbReference>
<dbReference type="FunFam" id="3.90.1150.10:FF:000204">
    <property type="entry name" value="Hypothetical aminotransferase"/>
    <property type="match status" value="1"/>
</dbReference>
<dbReference type="OrthoDB" id="389074at2"/>
<evidence type="ECO:0000256" key="1">
    <source>
        <dbReference type="ARBA" id="ARBA00001933"/>
    </source>
</evidence>
<dbReference type="PANTHER" id="PTHR21152:SF40">
    <property type="entry name" value="ALANINE--GLYOXYLATE AMINOTRANSFERASE"/>
    <property type="match status" value="1"/>
</dbReference>
<dbReference type="SUPFAM" id="SSF53383">
    <property type="entry name" value="PLP-dependent transferases"/>
    <property type="match status" value="1"/>
</dbReference>
<dbReference type="PIRSF" id="PIRSF000524">
    <property type="entry name" value="SPT"/>
    <property type="match status" value="1"/>
</dbReference>
<dbReference type="InterPro" id="IPR015422">
    <property type="entry name" value="PyrdxlP-dep_Trfase_small"/>
</dbReference>
<feature type="modified residue" description="N6-(pyridoxal phosphate)lysine" evidence="5">
    <location>
        <position position="198"/>
    </location>
</feature>
<comment type="cofactor">
    <cofactor evidence="1 5">
        <name>pyridoxal 5'-phosphate</name>
        <dbReference type="ChEBI" id="CHEBI:597326"/>
    </cofactor>
</comment>
<dbReference type="GO" id="GO:0008453">
    <property type="term" value="F:alanine-glyoxylate transaminase activity"/>
    <property type="evidence" value="ECO:0007669"/>
    <property type="project" value="TreeGrafter"/>
</dbReference>
<dbReference type="AlphaFoldDB" id="A0A545T0U9"/>
<dbReference type="GO" id="GO:0019265">
    <property type="term" value="P:glycine biosynthetic process, by transamination of glyoxylate"/>
    <property type="evidence" value="ECO:0007669"/>
    <property type="project" value="TreeGrafter"/>
</dbReference>
<evidence type="ECO:0000256" key="4">
    <source>
        <dbReference type="PIRSR" id="PIRSR000524-1"/>
    </source>
</evidence>
<protein>
    <submittedName>
        <fullName evidence="7">Aminotransferase class V-fold PLP-dependent enzyme</fullName>
    </submittedName>
</protein>
<dbReference type="RefSeq" id="WP_142899616.1">
    <property type="nucleotide sequence ID" value="NZ_ML660066.1"/>
</dbReference>
<dbReference type="Gene3D" id="3.40.640.10">
    <property type="entry name" value="Type I PLP-dependent aspartate aminotransferase-like (Major domain)"/>
    <property type="match status" value="1"/>
</dbReference>
<evidence type="ECO:0000256" key="5">
    <source>
        <dbReference type="PIRSR" id="PIRSR000524-50"/>
    </source>
</evidence>
<keyword evidence="3 5" id="KW-0663">Pyridoxal phosphate</keyword>
<gene>
    <name evidence="7" type="ORF">FKG95_27185</name>
</gene>
<accession>A0A545T0U9</accession>
<dbReference type="InterPro" id="IPR000192">
    <property type="entry name" value="Aminotrans_V_dom"/>
</dbReference>
<name>A0A545T0U9_9PROT</name>
<feature type="domain" description="Aminotransferase class V" evidence="6">
    <location>
        <begin position="49"/>
        <end position="326"/>
    </location>
</feature>
<evidence type="ECO:0000259" key="6">
    <source>
        <dbReference type="Pfam" id="PF00266"/>
    </source>
</evidence>
<feature type="binding site" evidence="4">
    <location>
        <position position="347"/>
    </location>
    <ligand>
        <name>substrate</name>
    </ligand>
</feature>
<evidence type="ECO:0000313" key="8">
    <source>
        <dbReference type="Proteomes" id="UP000315252"/>
    </source>
</evidence>
<organism evidence="7 8">
    <name type="scientific">Denitrobaculum tricleocarpae</name>
    <dbReference type="NCBI Taxonomy" id="2591009"/>
    <lineage>
        <taxon>Bacteria</taxon>
        <taxon>Pseudomonadati</taxon>
        <taxon>Pseudomonadota</taxon>
        <taxon>Alphaproteobacteria</taxon>
        <taxon>Rhodospirillales</taxon>
        <taxon>Rhodospirillaceae</taxon>
        <taxon>Denitrobaculum</taxon>
    </lineage>
</organism>
<dbReference type="GO" id="GO:0004760">
    <property type="term" value="F:L-serine-pyruvate transaminase activity"/>
    <property type="evidence" value="ECO:0007669"/>
    <property type="project" value="TreeGrafter"/>
</dbReference>